<dbReference type="InterPro" id="IPR025870">
    <property type="entry name" value="Glyoxalase-like_dom"/>
</dbReference>
<dbReference type="OrthoDB" id="9812467at2"/>
<dbReference type="PANTHER" id="PTHR40265:SF1">
    <property type="entry name" value="GLYOXALASE-LIKE DOMAIN-CONTAINING PROTEIN"/>
    <property type="match status" value="1"/>
</dbReference>
<reference evidence="3" key="1">
    <citation type="submission" date="2016-05" db="EMBL/GenBank/DDBJ databases">
        <authorList>
            <person name="Behera P."/>
            <person name="Vaishampayan P."/>
            <person name="Singh N."/>
            <person name="Raina V."/>
            <person name="Suar M."/>
            <person name="Pattnaik A."/>
            <person name="Rastogi G."/>
        </authorList>
    </citation>
    <scope>NUCLEOTIDE SEQUENCE [LARGE SCALE GENOMIC DNA]</scope>
    <source>
        <strain evidence="3">MP23</strain>
    </source>
</reference>
<sequence>MPITPVIDHAVINVDDELNQAQHLFQRMGFQLSERGHHSMGSSNHLAIFKDNYLELLGYEADRQTSSRGLWQVAPGLAGLVWKTADAHAVWQHLQQCGLEGEPPTAFSRPVTLPDGSTTEARFCITRIRGSALDYGFSFFCEQQTPEAVWQPAWQVHPNTVQSLTAFVIAAPQPVQTLALYRQLFNCVPRMDAQGGYVLDSGTCRLRVISHDQAGREFALPPAGQNAPAKMVALCFQVASLNQLRQCLTQGDIQWQEQDNALLVTQQQAQWLAMRFHL</sequence>
<dbReference type="SUPFAM" id="SSF54593">
    <property type="entry name" value="Glyoxalase/Bleomycin resistance protein/Dihydroxybiphenyl dioxygenase"/>
    <property type="match status" value="1"/>
</dbReference>
<name>A0A1B7L4A2_9ENTR</name>
<dbReference type="PROSITE" id="PS51819">
    <property type="entry name" value="VOC"/>
    <property type="match status" value="1"/>
</dbReference>
<evidence type="ECO:0000259" key="1">
    <source>
        <dbReference type="PROSITE" id="PS51819"/>
    </source>
</evidence>
<keyword evidence="3" id="KW-1185">Reference proteome</keyword>
<dbReference type="EMBL" id="LYRP01000012">
    <property type="protein sequence ID" value="OAT77153.1"/>
    <property type="molecule type" value="Genomic_DNA"/>
</dbReference>
<dbReference type="Pfam" id="PF13468">
    <property type="entry name" value="Glyoxalase_3"/>
    <property type="match status" value="1"/>
</dbReference>
<dbReference type="Gene3D" id="3.10.180.10">
    <property type="entry name" value="2,3-Dihydroxybiphenyl 1,2-Dioxygenase, domain 1"/>
    <property type="match status" value="1"/>
</dbReference>
<accession>A0A1B7L4A2</accession>
<protein>
    <submittedName>
        <fullName evidence="2">Glyoxalase</fullName>
    </submittedName>
</protein>
<comment type="caution">
    <text evidence="2">The sequence shown here is derived from an EMBL/GenBank/DDBJ whole genome shotgun (WGS) entry which is preliminary data.</text>
</comment>
<gene>
    <name evidence="2" type="ORF">A9B99_07560</name>
</gene>
<dbReference type="Proteomes" id="UP000078225">
    <property type="component" value="Unassembled WGS sequence"/>
</dbReference>
<dbReference type="STRING" id="1691903.A9B99_07560"/>
<dbReference type="InterPro" id="IPR037523">
    <property type="entry name" value="VOC_core"/>
</dbReference>
<dbReference type="AlphaFoldDB" id="A0A1B7L4A2"/>
<dbReference type="InterPro" id="IPR029068">
    <property type="entry name" value="Glyas_Bleomycin-R_OHBP_Dase"/>
</dbReference>
<dbReference type="RefSeq" id="WP_064597808.1">
    <property type="nucleotide sequence ID" value="NZ_CP134782.1"/>
</dbReference>
<feature type="domain" description="VOC" evidence="1">
    <location>
        <begin position="6"/>
        <end position="142"/>
    </location>
</feature>
<dbReference type="PANTHER" id="PTHR40265">
    <property type="entry name" value="BLL2707 PROTEIN"/>
    <property type="match status" value="1"/>
</dbReference>
<evidence type="ECO:0000313" key="3">
    <source>
        <dbReference type="Proteomes" id="UP000078225"/>
    </source>
</evidence>
<evidence type="ECO:0000313" key="2">
    <source>
        <dbReference type="EMBL" id="OAT77153.1"/>
    </source>
</evidence>
<organism evidence="2 3">
    <name type="scientific">Mangrovibacter phragmitis</name>
    <dbReference type="NCBI Taxonomy" id="1691903"/>
    <lineage>
        <taxon>Bacteria</taxon>
        <taxon>Pseudomonadati</taxon>
        <taxon>Pseudomonadota</taxon>
        <taxon>Gammaproteobacteria</taxon>
        <taxon>Enterobacterales</taxon>
        <taxon>Enterobacteriaceae</taxon>
        <taxon>Mangrovibacter</taxon>
    </lineage>
</organism>
<proteinExistence type="predicted"/>